<proteinExistence type="predicted"/>
<reference evidence="1" key="1">
    <citation type="journal article" date="2017" name="Res. Microbiol.">
        <title>Comparative genomics of extrachromosomal elements in Bacillus thuringiensis subsp. israelensis.</title>
        <authorList>
            <person name="Bolotin A."/>
            <person name="Gillis A."/>
            <person name="Sanchis V."/>
            <person name="Nielsen-LeRoux C."/>
            <person name="Mahillon J."/>
            <person name="Lereclus D."/>
            <person name="Sorokin A."/>
        </authorList>
    </citation>
    <scope>NUCLEOTIDE SEQUENCE</scope>
    <source>
        <strain evidence="1">AM65-52</strain>
        <plasmid evidence="1">pAM65-52-3-235K</plasmid>
    </source>
</reference>
<name>A0A160LKR9_BACTI</name>
<dbReference type="AlphaFoldDB" id="A0A160LKR9"/>
<dbReference type="PATRIC" id="fig|1430.6.peg.2035"/>
<dbReference type="EMBL" id="CP013278">
    <property type="protein sequence ID" value="AND28598.1"/>
    <property type="molecule type" value="Genomic_DNA"/>
</dbReference>
<protein>
    <submittedName>
        <fullName evidence="1">Uncharacterized protein</fullName>
    </submittedName>
</protein>
<accession>A0A160LKR9</accession>
<geneLocation type="plasmid" evidence="1">
    <name>pAM65-52-3-235K</name>
</geneLocation>
<gene>
    <name evidence="1" type="ORF">ATN07_33350</name>
</gene>
<sequence length="79" mass="9645">MAGIKNMYQLYGATPFDTIKGDTIIDRHMQSQLRQYTPYCKFCGREIINSKQDEHMHNVDPEWEIHYQMHYRCYRENVR</sequence>
<keyword evidence="1" id="KW-0614">Plasmid</keyword>
<evidence type="ECO:0000313" key="1">
    <source>
        <dbReference type="EMBL" id="AND28598.1"/>
    </source>
</evidence>
<organism evidence="1">
    <name type="scientific">Bacillus thuringiensis subsp. israelensis</name>
    <dbReference type="NCBI Taxonomy" id="1430"/>
    <lineage>
        <taxon>Bacteria</taxon>
        <taxon>Bacillati</taxon>
        <taxon>Bacillota</taxon>
        <taxon>Bacilli</taxon>
        <taxon>Bacillales</taxon>
        <taxon>Bacillaceae</taxon>
        <taxon>Bacillus</taxon>
        <taxon>Bacillus cereus group</taxon>
    </lineage>
</organism>